<evidence type="ECO:0000256" key="1">
    <source>
        <dbReference type="ARBA" id="ARBA00009299"/>
    </source>
</evidence>
<dbReference type="SMART" id="SM00567">
    <property type="entry name" value="EZ_HEAT"/>
    <property type="match status" value="6"/>
</dbReference>
<dbReference type="Proteomes" id="UP000718564">
    <property type="component" value="Unassembled WGS sequence"/>
</dbReference>
<dbReference type="SUPFAM" id="SSF48371">
    <property type="entry name" value="ARM repeat"/>
    <property type="match status" value="1"/>
</dbReference>
<dbReference type="InterPro" id="IPR016024">
    <property type="entry name" value="ARM-type_fold"/>
</dbReference>
<evidence type="ECO:0000256" key="5">
    <source>
        <dbReference type="SAM" id="MobiDB-lite"/>
    </source>
</evidence>
<protein>
    <submittedName>
        <fullName evidence="6">HEAT repeat domain-containing protein</fullName>
    </submittedName>
</protein>
<name>A0ABX1P2U0_9CYAN</name>
<dbReference type="InterPro" id="IPR004155">
    <property type="entry name" value="PBS_lyase_HEAT"/>
</dbReference>
<dbReference type="PANTHER" id="PTHR12697">
    <property type="entry name" value="PBS LYASE HEAT-LIKE PROTEIN"/>
    <property type="match status" value="1"/>
</dbReference>
<dbReference type="Pfam" id="PF13646">
    <property type="entry name" value="HEAT_2"/>
    <property type="match status" value="2"/>
</dbReference>
<evidence type="ECO:0000256" key="3">
    <source>
        <dbReference type="ARBA" id="ARBA00022738"/>
    </source>
</evidence>
<comment type="caution">
    <text evidence="6">The sequence shown here is derived from an EMBL/GenBank/DDBJ whole genome shotgun (WGS) entry which is preliminary data.</text>
</comment>
<proteinExistence type="inferred from homology"/>
<reference evidence="6 7" key="1">
    <citation type="submission" date="2018-06" db="EMBL/GenBank/DDBJ databases">
        <title>Comparative genomics of Brasilonema spp. strains.</title>
        <authorList>
            <person name="Alvarenga D.O."/>
            <person name="Fiore M.F."/>
            <person name="Varani A.M."/>
        </authorList>
    </citation>
    <scope>NUCLEOTIDE SEQUENCE [LARGE SCALE GENOMIC DNA]</scope>
    <source>
        <strain evidence="6 7">SPC951</strain>
    </source>
</reference>
<keyword evidence="4" id="KW-0456">Lyase</keyword>
<keyword evidence="3" id="KW-0605">Phycobilisome</keyword>
<feature type="region of interest" description="Disordered" evidence="5">
    <location>
        <begin position="1"/>
        <end position="20"/>
    </location>
</feature>
<evidence type="ECO:0000313" key="6">
    <source>
        <dbReference type="EMBL" id="NMG18658.1"/>
    </source>
</evidence>
<dbReference type="EMBL" id="QMEB01000018">
    <property type="protein sequence ID" value="NMG18658.1"/>
    <property type="molecule type" value="Genomic_DNA"/>
</dbReference>
<dbReference type="Gene3D" id="1.25.10.10">
    <property type="entry name" value="Leucine-rich Repeat Variant"/>
    <property type="match status" value="2"/>
</dbReference>
<evidence type="ECO:0000313" key="7">
    <source>
        <dbReference type="Proteomes" id="UP000718564"/>
    </source>
</evidence>
<evidence type="ECO:0000256" key="4">
    <source>
        <dbReference type="ARBA" id="ARBA00023239"/>
    </source>
</evidence>
<dbReference type="RefSeq" id="WP_169153949.1">
    <property type="nucleotide sequence ID" value="NZ_CAWPJE010000345.1"/>
</dbReference>
<dbReference type="PANTHER" id="PTHR12697:SF5">
    <property type="entry name" value="DEOXYHYPUSINE HYDROXYLASE"/>
    <property type="match status" value="1"/>
</dbReference>
<evidence type="ECO:0000256" key="2">
    <source>
        <dbReference type="ARBA" id="ARBA00022549"/>
    </source>
</evidence>
<accession>A0ABX1P2U0</accession>
<keyword evidence="7" id="KW-1185">Reference proteome</keyword>
<keyword evidence="2" id="KW-0042">Antenna complex</keyword>
<sequence>MSDLLNSETKSGGNLIPPSQEQTDALLEAVKEQMDLDTFNPNDHELLKNLIESLGDSRGLVRMRVAETLGQIGELATPFLLEALAHHPNVVVRRASAKTLTIIADPKAVPILVNSFLNDEDTVVQGSSVGALARTGEAAVPALLEILADSNSSENTKGHAAWALAFIGAQAKEYIYKEIDSSSPDVRAAVVGAIGKILQENPEEEAFQILVNALGDPDTSVRCEAAAVLGNLTYRPAVANLISLLHHPDWESRKAAALALMKIGDRTALEPLQAALGQESETGVQPVIKLAISQIDKQSEQDDDWE</sequence>
<dbReference type="InterPro" id="IPR011989">
    <property type="entry name" value="ARM-like"/>
</dbReference>
<organism evidence="6 7">
    <name type="scientific">Brasilonema bromeliae SPC951</name>
    <dbReference type="NCBI Taxonomy" id="385972"/>
    <lineage>
        <taxon>Bacteria</taxon>
        <taxon>Bacillati</taxon>
        <taxon>Cyanobacteriota</taxon>
        <taxon>Cyanophyceae</taxon>
        <taxon>Nostocales</taxon>
        <taxon>Scytonemataceae</taxon>
        <taxon>Brasilonema</taxon>
        <taxon>Bromeliae group (in: Brasilonema)</taxon>
    </lineage>
</organism>
<comment type="similarity">
    <text evidence="1">Belongs to the CpcE/RpcE/PecE family.</text>
</comment>
<gene>
    <name evidence="6" type="ORF">DP116_04025</name>
</gene>